<organism evidence="14 15">
    <name type="scientific">Pedococcus cremeus</name>
    <dbReference type="NCBI Taxonomy" id="587636"/>
    <lineage>
        <taxon>Bacteria</taxon>
        <taxon>Bacillati</taxon>
        <taxon>Actinomycetota</taxon>
        <taxon>Actinomycetes</taxon>
        <taxon>Micrococcales</taxon>
        <taxon>Intrasporangiaceae</taxon>
        <taxon>Pedococcus</taxon>
    </lineage>
</organism>
<keyword evidence="7" id="KW-0249">Electron transport</keyword>
<dbReference type="AlphaFoldDB" id="A0A1H9X2R2"/>
<dbReference type="GO" id="GO:0051537">
    <property type="term" value="F:2 iron, 2 sulfur cluster binding"/>
    <property type="evidence" value="ECO:0007669"/>
    <property type="project" value="UniProtKB-KW"/>
</dbReference>
<feature type="binding site" evidence="12">
    <location>
        <position position="245"/>
    </location>
    <ligand>
        <name>[2Fe-2S] cluster</name>
        <dbReference type="ChEBI" id="CHEBI:190135"/>
    </ligand>
</feature>
<comment type="cofactor">
    <cofactor evidence="11">
        <name>FAD</name>
        <dbReference type="ChEBI" id="CHEBI:57692"/>
    </cofactor>
    <text evidence="11">Binds 1 FAD per subunit.</text>
</comment>
<comment type="cofactor">
    <cofactor evidence="10">
        <name>[2Fe-2S] cluster</name>
        <dbReference type="ChEBI" id="CHEBI:190135"/>
    </cofactor>
</comment>
<dbReference type="Gene3D" id="2.10.240.10">
    <property type="entry name" value="Dihydroorotate dehydrogenase, electron transfer subunit"/>
    <property type="match status" value="1"/>
</dbReference>
<dbReference type="PIRSF" id="PIRSF006816">
    <property type="entry name" value="Cyc3_hyd_g"/>
    <property type="match status" value="1"/>
</dbReference>
<evidence type="ECO:0000256" key="5">
    <source>
        <dbReference type="ARBA" id="ARBA00022723"/>
    </source>
</evidence>
<keyword evidence="4 12" id="KW-0001">2Fe-2S</keyword>
<dbReference type="SUPFAM" id="SSF52343">
    <property type="entry name" value="Ferredoxin reductase-like, C-terminal NADP-linked domain"/>
    <property type="match status" value="1"/>
</dbReference>
<dbReference type="STRING" id="587636.SAMN05216199_3391"/>
<dbReference type="InterPro" id="IPR017938">
    <property type="entry name" value="Riboflavin_synthase-like_b-brl"/>
</dbReference>
<keyword evidence="3 11" id="KW-0285">Flavoprotein</keyword>
<keyword evidence="8 12" id="KW-0408">Iron</keyword>
<dbReference type="RefSeq" id="WP_091760781.1">
    <property type="nucleotide sequence ID" value="NZ_FOHB01000006.1"/>
</dbReference>
<evidence type="ECO:0000256" key="2">
    <source>
        <dbReference type="ARBA" id="ARBA00022448"/>
    </source>
</evidence>
<keyword evidence="9 12" id="KW-0411">Iron-sulfur</keyword>
<feature type="binding site" evidence="11">
    <location>
        <begin position="63"/>
        <end position="66"/>
    </location>
    <ligand>
        <name>FAD</name>
        <dbReference type="ChEBI" id="CHEBI:57692"/>
    </ligand>
</feature>
<dbReference type="PROSITE" id="PS51384">
    <property type="entry name" value="FAD_FR"/>
    <property type="match status" value="1"/>
</dbReference>
<evidence type="ECO:0000256" key="8">
    <source>
        <dbReference type="ARBA" id="ARBA00023004"/>
    </source>
</evidence>
<dbReference type="Gene3D" id="2.40.30.10">
    <property type="entry name" value="Translation factors"/>
    <property type="match status" value="1"/>
</dbReference>
<dbReference type="PANTHER" id="PTHR43513">
    <property type="entry name" value="DIHYDROOROTATE DEHYDROGENASE B (NAD(+)), ELECTRON TRANSFER SUBUNIT"/>
    <property type="match status" value="1"/>
</dbReference>
<dbReference type="GO" id="GO:0050660">
    <property type="term" value="F:flavin adenine dinucleotide binding"/>
    <property type="evidence" value="ECO:0007669"/>
    <property type="project" value="InterPro"/>
</dbReference>
<dbReference type="GO" id="GO:0046872">
    <property type="term" value="F:metal ion binding"/>
    <property type="evidence" value="ECO:0007669"/>
    <property type="project" value="UniProtKB-KW"/>
</dbReference>
<feature type="binding site" evidence="12">
    <location>
        <position position="262"/>
    </location>
    <ligand>
        <name>[2Fe-2S] cluster</name>
        <dbReference type="ChEBI" id="CHEBI:190135"/>
    </ligand>
</feature>
<evidence type="ECO:0000256" key="12">
    <source>
        <dbReference type="PIRSR" id="PIRSR006816-2"/>
    </source>
</evidence>
<dbReference type="InterPro" id="IPR039261">
    <property type="entry name" value="FNR_nucleotide-bd"/>
</dbReference>
<dbReference type="Gene3D" id="3.40.50.80">
    <property type="entry name" value="Nucleotide-binding domain of ferredoxin-NADP reductase (FNR) module"/>
    <property type="match status" value="1"/>
</dbReference>
<evidence type="ECO:0000256" key="4">
    <source>
        <dbReference type="ARBA" id="ARBA00022714"/>
    </source>
</evidence>
<evidence type="ECO:0000256" key="9">
    <source>
        <dbReference type="ARBA" id="ARBA00023014"/>
    </source>
</evidence>
<feature type="binding site" evidence="12">
    <location>
        <position position="237"/>
    </location>
    <ligand>
        <name>[2Fe-2S] cluster</name>
        <dbReference type="ChEBI" id="CHEBI:190135"/>
    </ligand>
</feature>
<dbReference type="InterPro" id="IPR050353">
    <property type="entry name" value="PyrK_electron_transfer"/>
</dbReference>
<evidence type="ECO:0000259" key="13">
    <source>
        <dbReference type="PROSITE" id="PS51384"/>
    </source>
</evidence>
<comment type="cofactor">
    <cofactor evidence="12">
        <name>[2Fe-2S] cluster</name>
        <dbReference type="ChEBI" id="CHEBI:190135"/>
    </cofactor>
    <text evidence="12">Binds 1 [2Fe-2S] cluster per subunit.</text>
</comment>
<accession>A0A1H9X2R2</accession>
<feature type="binding site" evidence="12">
    <location>
        <position position="242"/>
    </location>
    <ligand>
        <name>[2Fe-2S] cluster</name>
        <dbReference type="ChEBI" id="CHEBI:190135"/>
    </ligand>
</feature>
<keyword evidence="2" id="KW-0813">Transport</keyword>
<dbReference type="InterPro" id="IPR037117">
    <property type="entry name" value="Dihydroorotate_DH_ele_sf"/>
</dbReference>
<gene>
    <name evidence="14" type="ORF">SAMN05216199_3391</name>
</gene>
<evidence type="ECO:0000313" key="15">
    <source>
        <dbReference type="Proteomes" id="UP000199019"/>
    </source>
</evidence>
<dbReference type="InterPro" id="IPR019480">
    <property type="entry name" value="Dihydroorotate_DH_Fe-S-bd"/>
</dbReference>
<dbReference type="GO" id="GO:0006221">
    <property type="term" value="P:pyrimidine nucleotide biosynthetic process"/>
    <property type="evidence" value="ECO:0007669"/>
    <property type="project" value="InterPro"/>
</dbReference>
<evidence type="ECO:0000256" key="10">
    <source>
        <dbReference type="ARBA" id="ARBA00034078"/>
    </source>
</evidence>
<reference evidence="15" key="1">
    <citation type="submission" date="2016-10" db="EMBL/GenBank/DDBJ databases">
        <authorList>
            <person name="Varghese N."/>
            <person name="Submissions S."/>
        </authorList>
    </citation>
    <scope>NUCLEOTIDE SEQUENCE [LARGE SCALE GENOMIC DNA]</scope>
    <source>
        <strain evidence="15">CGMCC 1.6963</strain>
    </source>
</reference>
<keyword evidence="15" id="KW-1185">Reference proteome</keyword>
<dbReference type="InterPro" id="IPR017927">
    <property type="entry name" value="FAD-bd_FR_type"/>
</dbReference>
<dbReference type="GO" id="GO:0016491">
    <property type="term" value="F:oxidoreductase activity"/>
    <property type="evidence" value="ECO:0007669"/>
    <property type="project" value="InterPro"/>
</dbReference>
<dbReference type="Proteomes" id="UP000199019">
    <property type="component" value="Unassembled WGS sequence"/>
</dbReference>
<keyword evidence="5 12" id="KW-0479">Metal-binding</keyword>
<feature type="binding site" evidence="11">
    <location>
        <begin position="90"/>
        <end position="91"/>
    </location>
    <ligand>
        <name>FAD</name>
        <dbReference type="ChEBI" id="CHEBI:57692"/>
    </ligand>
</feature>
<evidence type="ECO:0000256" key="7">
    <source>
        <dbReference type="ARBA" id="ARBA00022982"/>
    </source>
</evidence>
<dbReference type="EMBL" id="FOHB01000006">
    <property type="protein sequence ID" value="SES40498.1"/>
    <property type="molecule type" value="Genomic_DNA"/>
</dbReference>
<name>A0A1H9X2R2_9MICO</name>
<dbReference type="OrthoDB" id="9796486at2"/>
<dbReference type="Pfam" id="PF10418">
    <property type="entry name" value="DHODB_Fe-S_bind"/>
    <property type="match status" value="1"/>
</dbReference>
<evidence type="ECO:0000256" key="3">
    <source>
        <dbReference type="ARBA" id="ARBA00022630"/>
    </source>
</evidence>
<feature type="domain" description="FAD-binding FR-type" evidence="13">
    <location>
        <begin position="6"/>
        <end position="115"/>
    </location>
</feature>
<evidence type="ECO:0000256" key="6">
    <source>
        <dbReference type="ARBA" id="ARBA00022827"/>
    </source>
</evidence>
<dbReference type="SUPFAM" id="SSF63380">
    <property type="entry name" value="Riboflavin synthase domain-like"/>
    <property type="match status" value="1"/>
</dbReference>
<evidence type="ECO:0000256" key="11">
    <source>
        <dbReference type="PIRSR" id="PIRSR006816-1"/>
    </source>
</evidence>
<comment type="similarity">
    <text evidence="1">Belongs to the PyrK family.</text>
</comment>
<evidence type="ECO:0000256" key="1">
    <source>
        <dbReference type="ARBA" id="ARBA00006422"/>
    </source>
</evidence>
<sequence length="298" mass="31119">MSTTAARPGAGVVQVTGELIATRRVGAYHHLTFVAPGLAEHARPGQFVAVAVGGPTSANLLRRCFSIHRVSPSGTYGGTVDVVVAAHGPGTQWLTDLRAHDEVDIVGPLGRPFPLPKEPVPTILVGGGYGSAPLFWLAETLRERGCRVEMVLGAATESRLFGVVEARRCADGVTVTTDDGSLGHRGWVSDVLPELIRSTGAGVVYACGPMGMLRSVTEVATAEGAVAQVAVEESMACGVGVCMTCVMPVRGNDGVTRMVRSCVEGPIFRGDRVRWESFENGYCTVPADALGAPKEGGH</sequence>
<dbReference type="InterPro" id="IPR012165">
    <property type="entry name" value="Cyt_c3_hydrogenase_gsu"/>
</dbReference>
<protein>
    <submittedName>
        <fullName evidence="14">Dihydroorotate dehydrogenase electron transfer subunit</fullName>
    </submittedName>
</protein>
<dbReference type="CDD" id="cd06218">
    <property type="entry name" value="DHOD_e_trans"/>
    <property type="match status" value="1"/>
</dbReference>
<dbReference type="PANTHER" id="PTHR43513:SF3">
    <property type="entry name" value="DIHYDROOROTATE DEHYDROGENASE B (NAD(+)), ELECTRON TRANSFER SUBUNIT-RELATED"/>
    <property type="match status" value="1"/>
</dbReference>
<evidence type="ECO:0000313" key="14">
    <source>
        <dbReference type="EMBL" id="SES40498.1"/>
    </source>
</evidence>
<keyword evidence="6 11" id="KW-0274">FAD</keyword>
<proteinExistence type="inferred from homology"/>